<feature type="domain" description="RCK N-terminal" evidence="3">
    <location>
        <begin position="295"/>
        <end position="409"/>
    </location>
</feature>
<dbReference type="Gene3D" id="3.40.50.720">
    <property type="entry name" value="NAD(P)-binding Rossmann-like Domain"/>
    <property type="match status" value="1"/>
</dbReference>
<evidence type="ECO:0000256" key="2">
    <source>
        <dbReference type="SAM" id="Phobius"/>
    </source>
</evidence>
<dbReference type="Gene3D" id="1.10.287.70">
    <property type="match status" value="1"/>
</dbReference>
<dbReference type="EMBL" id="UGSJ01000001">
    <property type="protein sequence ID" value="SUA91943.1"/>
    <property type="molecule type" value="Genomic_DNA"/>
</dbReference>
<comment type="subcellular location">
    <subcellularLocation>
        <location evidence="1">Cell membrane</location>
        <topology evidence="1">Multi-pass membrane protein</topology>
    </subcellularLocation>
</comment>
<accession>A0AAJ5D1M6</accession>
<keyword evidence="2" id="KW-0472">Membrane</keyword>
<dbReference type="InterPro" id="IPR013099">
    <property type="entry name" value="K_chnl_dom"/>
</dbReference>
<dbReference type="Proteomes" id="UP000254589">
    <property type="component" value="Unassembled WGS sequence"/>
</dbReference>
<dbReference type="InterPro" id="IPR003148">
    <property type="entry name" value="RCK_N"/>
</dbReference>
<sequence length="442" mass="47541">MPRSDKADAPPPPVDMCAGVPLSCSQPPANSADLVKLPWPLPALRRPLLRPHVLIAGLVGINGLLLVASVLLRVPGAVLVDLFVHGDLSALERIEPHHPPRLLFGLDAIERIDFFHLPRALVGVSLVALACGLAIRARTAWAFSLVILALAAIINFHLNVRLDLTFVLSIVCLALLLWYWREFDRASFAAATLYTLVAAFSLLVYSTFGTLYLGHEFTPAVTDLATAFYFAIVTMTTVGYGDIVPYTTDARLFTASVIVFGISVFATSLTVVIGPLVGGNLRKILAGRFAHVIRRDHFIVAGASPLAINVHHELAKRGQPVTVIITTGVDSPFPEDADVIHGDASDNTVLTHAGIERAKAVLALRADDSENAFIVLAAKEIAPNVRTIASVNDSKHLSKLKRVQPDMIFAPPVVGGELLARTLSGETVDNDTVMRLLFHGDT</sequence>
<dbReference type="Pfam" id="PF02254">
    <property type="entry name" value="TrkA_N"/>
    <property type="match status" value="1"/>
</dbReference>
<dbReference type="Pfam" id="PF07885">
    <property type="entry name" value="Ion_trans_2"/>
    <property type="match status" value="1"/>
</dbReference>
<feature type="transmembrane region" description="Helical" evidence="2">
    <location>
        <begin position="140"/>
        <end position="158"/>
    </location>
</feature>
<evidence type="ECO:0000256" key="1">
    <source>
        <dbReference type="ARBA" id="ARBA00004651"/>
    </source>
</evidence>
<keyword evidence="4" id="KW-0813">Transport</keyword>
<comment type="caution">
    <text evidence="4">The sequence shown here is derived from an EMBL/GenBank/DDBJ whole genome shotgun (WGS) entry which is preliminary data.</text>
</comment>
<dbReference type="GO" id="GO:0006813">
    <property type="term" value="P:potassium ion transport"/>
    <property type="evidence" value="ECO:0007669"/>
    <property type="project" value="InterPro"/>
</dbReference>
<feature type="transmembrane region" description="Helical" evidence="2">
    <location>
        <begin position="164"/>
        <end position="180"/>
    </location>
</feature>
<feature type="transmembrane region" description="Helical" evidence="2">
    <location>
        <begin position="252"/>
        <end position="277"/>
    </location>
</feature>
<keyword evidence="2" id="KW-0812">Transmembrane</keyword>
<dbReference type="NCBIfam" id="NF007828">
    <property type="entry name" value="PRK10537.1"/>
    <property type="match status" value="1"/>
</dbReference>
<dbReference type="PROSITE" id="PS51201">
    <property type="entry name" value="RCK_N"/>
    <property type="match status" value="1"/>
</dbReference>
<evidence type="ECO:0000313" key="4">
    <source>
        <dbReference type="EMBL" id="SUA91943.1"/>
    </source>
</evidence>
<reference evidence="4 5" key="1">
    <citation type="submission" date="2018-06" db="EMBL/GenBank/DDBJ databases">
        <authorList>
            <consortium name="Pathogen Informatics"/>
            <person name="Doyle S."/>
        </authorList>
    </citation>
    <scope>NUCLEOTIDE SEQUENCE [LARGE SCALE GENOMIC DNA]</scope>
    <source>
        <strain evidence="4 5">NCTC13159</strain>
    </source>
</reference>
<proteinExistence type="predicted"/>
<name>A0AAJ5D1M6_PANPU</name>
<evidence type="ECO:0000259" key="3">
    <source>
        <dbReference type="PROSITE" id="PS51201"/>
    </source>
</evidence>
<dbReference type="GO" id="GO:0005886">
    <property type="term" value="C:plasma membrane"/>
    <property type="evidence" value="ECO:0007669"/>
    <property type="project" value="UniProtKB-SubCell"/>
</dbReference>
<keyword evidence="4" id="KW-0407">Ion channel</keyword>
<dbReference type="PANTHER" id="PTHR43833">
    <property type="entry name" value="POTASSIUM CHANNEL PROTEIN 2-RELATED-RELATED"/>
    <property type="match status" value="1"/>
</dbReference>
<feature type="transmembrane region" description="Helical" evidence="2">
    <location>
        <begin position="114"/>
        <end position="135"/>
    </location>
</feature>
<dbReference type="GO" id="GO:0034220">
    <property type="term" value="P:monoatomic ion transmembrane transport"/>
    <property type="evidence" value="ECO:0007669"/>
    <property type="project" value="UniProtKB-KW"/>
</dbReference>
<dbReference type="SUPFAM" id="SSF51735">
    <property type="entry name" value="NAD(P)-binding Rossmann-fold domains"/>
    <property type="match status" value="1"/>
</dbReference>
<dbReference type="InterPro" id="IPR036291">
    <property type="entry name" value="NAD(P)-bd_dom_sf"/>
</dbReference>
<gene>
    <name evidence="4" type="primary">kch</name>
    <name evidence="4" type="ORF">NCTC13159_03460</name>
</gene>
<dbReference type="SUPFAM" id="SSF81324">
    <property type="entry name" value="Voltage-gated potassium channels"/>
    <property type="match status" value="1"/>
</dbReference>
<feature type="transmembrane region" description="Helical" evidence="2">
    <location>
        <begin position="220"/>
        <end position="240"/>
    </location>
</feature>
<dbReference type="AlphaFoldDB" id="A0AAJ5D1M6"/>
<evidence type="ECO:0000313" key="5">
    <source>
        <dbReference type="Proteomes" id="UP000254589"/>
    </source>
</evidence>
<feature type="transmembrane region" description="Helical" evidence="2">
    <location>
        <begin position="53"/>
        <end position="72"/>
    </location>
</feature>
<dbReference type="InterPro" id="IPR050721">
    <property type="entry name" value="Trk_Ktr_HKT_K-transport"/>
</dbReference>
<organism evidence="4 5">
    <name type="scientific">Pandoraea pulmonicola</name>
    <dbReference type="NCBI Taxonomy" id="93221"/>
    <lineage>
        <taxon>Bacteria</taxon>
        <taxon>Pseudomonadati</taxon>
        <taxon>Pseudomonadota</taxon>
        <taxon>Betaproteobacteria</taxon>
        <taxon>Burkholderiales</taxon>
        <taxon>Burkholderiaceae</taxon>
        <taxon>Pandoraea</taxon>
    </lineage>
</organism>
<feature type="transmembrane region" description="Helical" evidence="2">
    <location>
        <begin position="192"/>
        <end position="214"/>
    </location>
</feature>
<keyword evidence="4" id="KW-0406">Ion transport</keyword>
<protein>
    <submittedName>
        <fullName evidence="4">Voltage-gated potassium channel Kch</fullName>
    </submittedName>
</protein>
<dbReference type="PANTHER" id="PTHR43833:SF11">
    <property type="entry name" value="VOLTAGE-GATED POTASSIUM CHANNEL KCH"/>
    <property type="match status" value="1"/>
</dbReference>
<keyword evidence="2" id="KW-1133">Transmembrane helix</keyword>
<dbReference type="PRINTS" id="PR00169">
    <property type="entry name" value="KCHANNEL"/>
</dbReference>